<reference evidence="4 5" key="1">
    <citation type="submission" date="2019-07" db="EMBL/GenBank/DDBJ databases">
        <title>Complete Genome Sequence and Methylome Analysis of Nocardia otitidis-caviarum NEB252.</title>
        <authorList>
            <person name="Fomenkov A."/>
            <person name="Anton B.P."/>
            <person name="Vincze T."/>
            <person name="Roberts R.J."/>
        </authorList>
    </citation>
    <scope>NUCLEOTIDE SEQUENCE [LARGE SCALE GENOMIC DNA]</scope>
    <source>
        <strain evidence="4 5">NEB252</strain>
    </source>
</reference>
<feature type="region of interest" description="Disordered" evidence="2">
    <location>
        <begin position="502"/>
        <end position="542"/>
    </location>
</feature>
<name>A0A516NU57_9NOCA</name>
<dbReference type="GO" id="GO:0003676">
    <property type="term" value="F:nucleic acid binding"/>
    <property type="evidence" value="ECO:0007669"/>
    <property type="project" value="InterPro"/>
</dbReference>
<sequence length="542" mass="59081">MNGGGEIQERGIARDMVAVATAALNCDLTRMNDDDFVAWMREVETARRLLDALSHKLVIETSDRSLGERAGVAGTREFIIESLRISRADANSRYRMAEKLGRFHLLAGLDGEVELPNTARAQSDGEISADHARQIMKVMKRIPHAVERTDREAAERVLADTARKVTPDDLPRVGDEILGYLDPDGALSDDRDRARQRELLPGRQRPDGMSPLHGLVDPTLRAFLDMVFAKWGRPGMNNPDDPDSPRTAAGAVDPALIEAAARRDRRSAGQRNHDALTAFLASSGGPKRLGTHRGLPVSVILTMNLGDVERALGIDSIVEPGDAVARTASGTRMSITEALRMAQRSIPTLVVFDHTGMPLHLGGSRRLASPWQRLALIAAERGCTRPGCDAPAVYCAVHHKREHAADGPTDIDNLTLACDPCHARITNTDQGWTTPTPPRIDGAATTGLPTTGPATWIAPHHVDPTRTPHINHRHHGDELLARARRELLADYTQAAEQHRHWLTAADTEPNRSQTPAAADTPGPDAPPRDGPRICIRRPRRGS</sequence>
<dbReference type="GO" id="GO:0004519">
    <property type="term" value="F:endonuclease activity"/>
    <property type="evidence" value="ECO:0007669"/>
    <property type="project" value="InterPro"/>
</dbReference>
<evidence type="ECO:0000313" key="5">
    <source>
        <dbReference type="Proteomes" id="UP000317039"/>
    </source>
</evidence>
<dbReference type="AlphaFoldDB" id="A0A516NU57"/>
<organism evidence="4 5">
    <name type="scientific">Nocardia otitidiscaviarum</name>
    <dbReference type="NCBI Taxonomy" id="1823"/>
    <lineage>
        <taxon>Bacteria</taxon>
        <taxon>Bacillati</taxon>
        <taxon>Actinomycetota</taxon>
        <taxon>Actinomycetes</taxon>
        <taxon>Mycobacteriales</taxon>
        <taxon>Nocardiaceae</taxon>
        <taxon>Nocardia</taxon>
    </lineage>
</organism>
<dbReference type="KEGG" id="nod:FOH10_30735"/>
<dbReference type="Pfam" id="PF02720">
    <property type="entry name" value="DUF222"/>
    <property type="match status" value="1"/>
</dbReference>
<dbReference type="SMART" id="SM00507">
    <property type="entry name" value="HNHc"/>
    <property type="match status" value="1"/>
</dbReference>
<evidence type="ECO:0000256" key="1">
    <source>
        <dbReference type="ARBA" id="ARBA00023450"/>
    </source>
</evidence>
<dbReference type="InterPro" id="IPR003870">
    <property type="entry name" value="DUF222"/>
</dbReference>
<dbReference type="Pfam" id="PF01844">
    <property type="entry name" value="HNH"/>
    <property type="match status" value="1"/>
</dbReference>
<proteinExistence type="inferred from homology"/>
<gene>
    <name evidence="4" type="ORF">FOH10_30735</name>
</gene>
<dbReference type="InterPro" id="IPR003615">
    <property type="entry name" value="HNH_nuc"/>
</dbReference>
<evidence type="ECO:0000259" key="3">
    <source>
        <dbReference type="SMART" id="SM00507"/>
    </source>
</evidence>
<comment type="similarity">
    <text evidence="1">Belongs to the Rv1128c/1148c/1588c/1702c/1945/3466 family.</text>
</comment>
<evidence type="ECO:0000313" key="4">
    <source>
        <dbReference type="EMBL" id="QDP82455.1"/>
    </source>
</evidence>
<dbReference type="EMBL" id="CP041695">
    <property type="protein sequence ID" value="QDP82455.1"/>
    <property type="molecule type" value="Genomic_DNA"/>
</dbReference>
<dbReference type="GO" id="GO:0008270">
    <property type="term" value="F:zinc ion binding"/>
    <property type="evidence" value="ECO:0007669"/>
    <property type="project" value="InterPro"/>
</dbReference>
<feature type="domain" description="HNH nuclease" evidence="3">
    <location>
        <begin position="371"/>
        <end position="423"/>
    </location>
</feature>
<dbReference type="CDD" id="cd00085">
    <property type="entry name" value="HNHc"/>
    <property type="match status" value="1"/>
</dbReference>
<accession>A0A516NU57</accession>
<dbReference type="RefSeq" id="WP_143983293.1">
    <property type="nucleotide sequence ID" value="NZ_CP041695.1"/>
</dbReference>
<protein>
    <submittedName>
        <fullName evidence="4">DUF222 domain-containing protein</fullName>
    </submittedName>
</protein>
<evidence type="ECO:0000256" key="2">
    <source>
        <dbReference type="SAM" id="MobiDB-lite"/>
    </source>
</evidence>
<dbReference type="GeneID" id="80336735"/>
<dbReference type="Proteomes" id="UP000317039">
    <property type="component" value="Chromosome"/>
</dbReference>
<dbReference type="InterPro" id="IPR002711">
    <property type="entry name" value="HNH"/>
</dbReference>